<evidence type="ECO:0000256" key="2">
    <source>
        <dbReference type="ARBA" id="ARBA00022771"/>
    </source>
</evidence>
<keyword evidence="6" id="KW-1185">Reference proteome</keyword>
<dbReference type="InterPro" id="IPR040023">
    <property type="entry name" value="WBP4"/>
</dbReference>
<proteinExistence type="predicted"/>
<name>A0A5J5B4V5_9ASTE</name>
<dbReference type="AlphaFoldDB" id="A0A5J5B4V5"/>
<dbReference type="GO" id="GO:0071011">
    <property type="term" value="C:precatalytic spliceosome"/>
    <property type="evidence" value="ECO:0007669"/>
    <property type="project" value="TreeGrafter"/>
</dbReference>
<protein>
    <recommendedName>
        <fullName evidence="4">U1-C C2H2-type zinc finger domain-containing protein</fullName>
    </recommendedName>
</protein>
<evidence type="ECO:0000259" key="4">
    <source>
        <dbReference type="Pfam" id="PF06220"/>
    </source>
</evidence>
<gene>
    <name evidence="5" type="ORF">F0562_028648</name>
</gene>
<dbReference type="EMBL" id="CM018039">
    <property type="protein sequence ID" value="KAA8536171.1"/>
    <property type="molecule type" value="Genomic_DNA"/>
</dbReference>
<reference evidence="5 6" key="1">
    <citation type="submission" date="2019-09" db="EMBL/GenBank/DDBJ databases">
        <title>A chromosome-level genome assembly of the Chinese tupelo Nyssa sinensis.</title>
        <authorList>
            <person name="Yang X."/>
            <person name="Kang M."/>
            <person name="Yang Y."/>
            <person name="Xiong H."/>
            <person name="Wang M."/>
            <person name="Zhang Z."/>
            <person name="Wang Z."/>
            <person name="Wu H."/>
            <person name="Ma T."/>
            <person name="Liu J."/>
            <person name="Xi Z."/>
        </authorList>
    </citation>
    <scope>NUCLEOTIDE SEQUENCE [LARGE SCALE GENOMIC DNA]</scope>
    <source>
        <strain evidence="5">J267</strain>
        <tissue evidence="5">Leaf</tissue>
    </source>
</reference>
<evidence type="ECO:0000313" key="6">
    <source>
        <dbReference type="Proteomes" id="UP000325577"/>
    </source>
</evidence>
<dbReference type="Proteomes" id="UP000325577">
    <property type="component" value="Linkage Group LG16"/>
</dbReference>
<evidence type="ECO:0000256" key="1">
    <source>
        <dbReference type="ARBA" id="ARBA00022723"/>
    </source>
</evidence>
<dbReference type="GO" id="GO:0003723">
    <property type="term" value="F:RNA binding"/>
    <property type="evidence" value="ECO:0007669"/>
    <property type="project" value="TreeGrafter"/>
</dbReference>
<sequence length="94" mass="10826">MSAVLGQSGYTWRDFCKIFISNNPASIRNHELGQRHKDNVANRLTSMRQVKAAKKKEQKEATHVLEQIEAKRKEGPIFVGEEEVFHQVHQIITI</sequence>
<dbReference type="Pfam" id="PF06220">
    <property type="entry name" value="zf-U1"/>
    <property type="match status" value="1"/>
</dbReference>
<keyword evidence="2" id="KW-0863">Zinc-finger</keyword>
<feature type="domain" description="U1-C C2H2-type zinc finger" evidence="4">
    <location>
        <begin position="14"/>
        <end position="43"/>
    </location>
</feature>
<dbReference type="GO" id="GO:0000398">
    <property type="term" value="P:mRNA splicing, via spliceosome"/>
    <property type="evidence" value="ECO:0007669"/>
    <property type="project" value="InterPro"/>
</dbReference>
<accession>A0A5J5B4V5</accession>
<keyword evidence="3" id="KW-0862">Zinc</keyword>
<evidence type="ECO:0000313" key="5">
    <source>
        <dbReference type="EMBL" id="KAA8536171.1"/>
    </source>
</evidence>
<dbReference type="InterPro" id="IPR013085">
    <property type="entry name" value="U1-CZ_Znf_C2H2"/>
</dbReference>
<evidence type="ECO:0000256" key="3">
    <source>
        <dbReference type="ARBA" id="ARBA00022833"/>
    </source>
</evidence>
<dbReference type="Gene3D" id="3.30.160.60">
    <property type="entry name" value="Classic Zinc Finger"/>
    <property type="match status" value="1"/>
</dbReference>
<dbReference type="PANTHER" id="PTHR13173">
    <property type="entry name" value="WW DOMAIN BINDING PROTEIN 4"/>
    <property type="match status" value="1"/>
</dbReference>
<dbReference type="GO" id="GO:0008270">
    <property type="term" value="F:zinc ion binding"/>
    <property type="evidence" value="ECO:0007669"/>
    <property type="project" value="UniProtKB-KW"/>
</dbReference>
<keyword evidence="1" id="KW-0479">Metal-binding</keyword>
<organism evidence="5 6">
    <name type="scientific">Nyssa sinensis</name>
    <dbReference type="NCBI Taxonomy" id="561372"/>
    <lineage>
        <taxon>Eukaryota</taxon>
        <taxon>Viridiplantae</taxon>
        <taxon>Streptophyta</taxon>
        <taxon>Embryophyta</taxon>
        <taxon>Tracheophyta</taxon>
        <taxon>Spermatophyta</taxon>
        <taxon>Magnoliopsida</taxon>
        <taxon>eudicotyledons</taxon>
        <taxon>Gunneridae</taxon>
        <taxon>Pentapetalae</taxon>
        <taxon>asterids</taxon>
        <taxon>Cornales</taxon>
        <taxon>Nyssaceae</taxon>
        <taxon>Nyssa</taxon>
    </lineage>
</organism>
<dbReference type="PANTHER" id="PTHR13173:SF10">
    <property type="entry name" value="WW DOMAIN-BINDING PROTEIN 4"/>
    <property type="match status" value="1"/>
</dbReference>